<reference evidence="2 3" key="2">
    <citation type="journal article" date="2017" name="Front. Plant Sci.">
        <title>Gene Classification and Mining of Molecular Markers Useful in Red Clover (Trifolium pratense) Breeding.</title>
        <authorList>
            <person name="Istvanek J."/>
            <person name="Dluhosova J."/>
            <person name="Dluhos P."/>
            <person name="Patkova L."/>
            <person name="Nedelnik J."/>
            <person name="Repkova J."/>
        </authorList>
    </citation>
    <scope>NUCLEOTIDE SEQUENCE [LARGE SCALE GENOMIC DNA]</scope>
    <source>
        <strain evidence="3">cv. Tatra</strain>
        <tissue evidence="2">Young leaves</tissue>
    </source>
</reference>
<evidence type="ECO:0000256" key="1">
    <source>
        <dbReference type="SAM" id="MobiDB-lite"/>
    </source>
</evidence>
<evidence type="ECO:0000313" key="2">
    <source>
        <dbReference type="EMBL" id="PNX60049.1"/>
    </source>
</evidence>
<evidence type="ECO:0000313" key="3">
    <source>
        <dbReference type="Proteomes" id="UP000236291"/>
    </source>
</evidence>
<organism evidence="2 3">
    <name type="scientific">Trifolium pratense</name>
    <name type="common">Red clover</name>
    <dbReference type="NCBI Taxonomy" id="57577"/>
    <lineage>
        <taxon>Eukaryota</taxon>
        <taxon>Viridiplantae</taxon>
        <taxon>Streptophyta</taxon>
        <taxon>Embryophyta</taxon>
        <taxon>Tracheophyta</taxon>
        <taxon>Spermatophyta</taxon>
        <taxon>Magnoliopsida</taxon>
        <taxon>eudicotyledons</taxon>
        <taxon>Gunneridae</taxon>
        <taxon>Pentapetalae</taxon>
        <taxon>rosids</taxon>
        <taxon>fabids</taxon>
        <taxon>Fabales</taxon>
        <taxon>Fabaceae</taxon>
        <taxon>Papilionoideae</taxon>
        <taxon>50 kb inversion clade</taxon>
        <taxon>NPAAA clade</taxon>
        <taxon>Hologalegina</taxon>
        <taxon>IRL clade</taxon>
        <taxon>Trifolieae</taxon>
        <taxon>Trifolium</taxon>
    </lineage>
</organism>
<feature type="region of interest" description="Disordered" evidence="1">
    <location>
        <begin position="25"/>
        <end position="49"/>
    </location>
</feature>
<dbReference type="EMBL" id="ASHM01081886">
    <property type="protein sequence ID" value="PNX60049.1"/>
    <property type="molecule type" value="Genomic_DNA"/>
</dbReference>
<comment type="caution">
    <text evidence="2">The sequence shown here is derived from an EMBL/GenBank/DDBJ whole genome shotgun (WGS) entry which is preliminary data.</text>
</comment>
<dbReference type="AlphaFoldDB" id="A0A2K3K168"/>
<proteinExistence type="predicted"/>
<protein>
    <submittedName>
        <fullName evidence="2">Uncharacterized protein</fullName>
    </submittedName>
</protein>
<reference evidence="2 3" key="1">
    <citation type="journal article" date="2014" name="Am. J. Bot.">
        <title>Genome assembly and annotation for red clover (Trifolium pratense; Fabaceae).</title>
        <authorList>
            <person name="Istvanek J."/>
            <person name="Jaros M."/>
            <person name="Krenek A."/>
            <person name="Repkova J."/>
        </authorList>
    </citation>
    <scope>NUCLEOTIDE SEQUENCE [LARGE SCALE GENOMIC DNA]</scope>
    <source>
        <strain evidence="3">cv. Tatra</strain>
        <tissue evidence="2">Young leaves</tissue>
    </source>
</reference>
<accession>A0A2K3K168</accession>
<dbReference type="Proteomes" id="UP000236291">
    <property type="component" value="Unassembled WGS sequence"/>
</dbReference>
<name>A0A2K3K168_TRIPR</name>
<sequence>MAAGAAFPSLSAGWMGSASVGYVPGPPGFPVTSERNQRRPAQAPPCDHKEEYPIQSLERVPEKTRHVSGSYAWNCRTISAIQKGVYPSPLVSFHPLPSFRNKPFA</sequence>
<gene>
    <name evidence="2" type="ORF">L195_g051726</name>
</gene>